<organism evidence="1 2">
    <name type="scientific">Pseudomonas fluorescens</name>
    <dbReference type="NCBI Taxonomy" id="294"/>
    <lineage>
        <taxon>Bacteria</taxon>
        <taxon>Pseudomonadati</taxon>
        <taxon>Pseudomonadota</taxon>
        <taxon>Gammaproteobacteria</taxon>
        <taxon>Pseudomonadales</taxon>
        <taxon>Pseudomonadaceae</taxon>
        <taxon>Pseudomonas</taxon>
    </lineage>
</organism>
<dbReference type="EMBL" id="CABVHF010000001">
    <property type="protein sequence ID" value="VVM39767.1"/>
    <property type="molecule type" value="Genomic_DNA"/>
</dbReference>
<proteinExistence type="predicted"/>
<gene>
    <name evidence="1" type="ORF">PS631_00218</name>
</gene>
<dbReference type="OrthoDB" id="7042093at2"/>
<dbReference type="RefSeq" id="WP_150568961.1">
    <property type="nucleotide sequence ID" value="NZ_CABVHF010000001.1"/>
</dbReference>
<dbReference type="Proteomes" id="UP000399692">
    <property type="component" value="Unassembled WGS sequence"/>
</dbReference>
<evidence type="ECO:0000313" key="1">
    <source>
        <dbReference type="EMBL" id="VVM39767.1"/>
    </source>
</evidence>
<reference evidence="1 2" key="1">
    <citation type="submission" date="2019-09" db="EMBL/GenBank/DDBJ databases">
        <authorList>
            <person name="Chandra G."/>
            <person name="Truman W A."/>
        </authorList>
    </citation>
    <scope>NUCLEOTIDE SEQUENCE [LARGE SCALE GENOMIC DNA]</scope>
    <source>
        <strain evidence="1">PS631</strain>
    </source>
</reference>
<sequence length="74" mass="8407">MSYFKSTQESLQLREYMTEEGLCFECGKKIEGGAVRYDGYGEPRIIKGLFFHPACAALVGQRLICDGFPNRHKN</sequence>
<evidence type="ECO:0000313" key="2">
    <source>
        <dbReference type="Proteomes" id="UP000399692"/>
    </source>
</evidence>
<name>A0A5E6PF19_PSEFL</name>
<accession>A0A5E6PF19</accession>
<dbReference type="AlphaFoldDB" id="A0A5E6PF19"/>
<protein>
    <submittedName>
        <fullName evidence="1">Uncharacterized protein</fullName>
    </submittedName>
</protein>